<name>A0A2P8GYL6_9MICO</name>
<evidence type="ECO:0000256" key="1">
    <source>
        <dbReference type="SAM" id="Phobius"/>
    </source>
</evidence>
<comment type="caution">
    <text evidence="3">The sequence shown here is derived from an EMBL/GenBank/DDBJ whole genome shotgun (WGS) entry which is preliminary data.</text>
</comment>
<dbReference type="RefSeq" id="WP_243696570.1">
    <property type="nucleotide sequence ID" value="NZ_PYAU01000001.1"/>
</dbReference>
<keyword evidence="1" id="KW-0472">Membrane</keyword>
<organism evidence="3 4">
    <name type="scientific">Labedella gwakjiensis</name>
    <dbReference type="NCBI Taxonomy" id="390269"/>
    <lineage>
        <taxon>Bacteria</taxon>
        <taxon>Bacillati</taxon>
        <taxon>Actinomycetota</taxon>
        <taxon>Actinomycetes</taxon>
        <taxon>Micrococcales</taxon>
        <taxon>Microbacteriaceae</taxon>
        <taxon>Labedella</taxon>
    </lineage>
</organism>
<keyword evidence="1" id="KW-1133">Transmembrane helix</keyword>
<sequence>MTAITMNAVSSTAARTMGSSSAAPASTKARLRITRRGRLVLTSLVVGPLVAVGVIAGVSATSAIATSSSSAVVEFDYLTINSGESLWQVAERIAPASDPRDVIADIVSLNQMSTSSVEPGQRIAIPTAYSAG</sequence>
<feature type="transmembrane region" description="Helical" evidence="1">
    <location>
        <begin position="39"/>
        <end position="60"/>
    </location>
</feature>
<dbReference type="InterPro" id="IPR036779">
    <property type="entry name" value="LysM_dom_sf"/>
</dbReference>
<evidence type="ECO:0000259" key="2">
    <source>
        <dbReference type="SMART" id="SM00257"/>
    </source>
</evidence>
<keyword evidence="1" id="KW-0812">Transmembrane</keyword>
<protein>
    <submittedName>
        <fullName evidence="3">LysM domain-containing protein</fullName>
    </submittedName>
</protein>
<evidence type="ECO:0000313" key="4">
    <source>
        <dbReference type="Proteomes" id="UP000241203"/>
    </source>
</evidence>
<dbReference type="AlphaFoldDB" id="A0A2P8GYL6"/>
<accession>A0A2P8GYL6</accession>
<dbReference type="SMART" id="SM00257">
    <property type="entry name" value="LysM"/>
    <property type="match status" value="1"/>
</dbReference>
<evidence type="ECO:0000313" key="3">
    <source>
        <dbReference type="EMBL" id="PSL39057.1"/>
    </source>
</evidence>
<dbReference type="Pfam" id="PF01476">
    <property type="entry name" value="LysM"/>
    <property type="match status" value="1"/>
</dbReference>
<gene>
    <name evidence="3" type="ORF">CLV49_2689</name>
</gene>
<reference evidence="3 4" key="1">
    <citation type="submission" date="2018-03" db="EMBL/GenBank/DDBJ databases">
        <title>Genomic Encyclopedia of Archaeal and Bacterial Type Strains, Phase II (KMG-II): from individual species to whole genera.</title>
        <authorList>
            <person name="Goeker M."/>
        </authorList>
    </citation>
    <scope>NUCLEOTIDE SEQUENCE [LARGE SCALE GENOMIC DNA]</scope>
    <source>
        <strain evidence="3 4">DSM 21548</strain>
    </source>
</reference>
<dbReference type="Gene3D" id="3.10.350.10">
    <property type="entry name" value="LysM domain"/>
    <property type="match status" value="1"/>
</dbReference>
<feature type="domain" description="LysM" evidence="2">
    <location>
        <begin position="77"/>
        <end position="126"/>
    </location>
</feature>
<dbReference type="InterPro" id="IPR018392">
    <property type="entry name" value="LysM"/>
</dbReference>
<dbReference type="Proteomes" id="UP000241203">
    <property type="component" value="Unassembled WGS sequence"/>
</dbReference>
<proteinExistence type="predicted"/>
<dbReference type="EMBL" id="PYAU01000001">
    <property type="protein sequence ID" value="PSL39057.1"/>
    <property type="molecule type" value="Genomic_DNA"/>
</dbReference>